<evidence type="ECO:0000313" key="1">
    <source>
        <dbReference type="EMBL" id="KAJ5204579.1"/>
    </source>
</evidence>
<dbReference type="GeneID" id="83179821"/>
<sequence>MSLMSKSKSSSGGYGTSSREILPDALNSLDVPSHQSGSSPALPSKTLQLLLYPSTTYAMIICAVRVGISVVVGVDCSVVVGVSVVVVVSGVDVVVGDGVEDGVVVDDGVEVSVDDGIGVEDGLKLMEDRFDEELYRAVGLDEVLEEIAELKPVLANAEERGI</sequence>
<reference evidence="1" key="2">
    <citation type="journal article" date="2023" name="IMA Fungus">
        <title>Comparative genomic study of the Penicillium genus elucidates a diverse pangenome and 15 lateral gene transfer events.</title>
        <authorList>
            <person name="Petersen C."/>
            <person name="Sorensen T."/>
            <person name="Nielsen M.R."/>
            <person name="Sondergaard T.E."/>
            <person name="Sorensen J.L."/>
            <person name="Fitzpatrick D.A."/>
            <person name="Frisvad J.C."/>
            <person name="Nielsen K.L."/>
        </authorList>
    </citation>
    <scope>NUCLEOTIDE SEQUENCE</scope>
    <source>
        <strain evidence="1">IBT 15544</strain>
    </source>
</reference>
<dbReference type="RefSeq" id="XP_058309058.1">
    <property type="nucleotide sequence ID" value="XM_058452520.1"/>
</dbReference>
<dbReference type="EMBL" id="JAPQKR010000012">
    <property type="protein sequence ID" value="KAJ5204579.1"/>
    <property type="molecule type" value="Genomic_DNA"/>
</dbReference>
<dbReference type="AlphaFoldDB" id="A0A9W9MNL2"/>
<name>A0A9W9MNL2_9EURO</name>
<reference evidence="1" key="1">
    <citation type="submission" date="2022-12" db="EMBL/GenBank/DDBJ databases">
        <authorList>
            <person name="Petersen C."/>
        </authorList>
    </citation>
    <scope>NUCLEOTIDE SEQUENCE</scope>
    <source>
        <strain evidence="1">IBT 15544</strain>
    </source>
</reference>
<proteinExistence type="predicted"/>
<dbReference type="Proteomes" id="UP001150904">
    <property type="component" value="Unassembled WGS sequence"/>
</dbReference>
<comment type="caution">
    <text evidence="1">The sequence shown here is derived from an EMBL/GenBank/DDBJ whole genome shotgun (WGS) entry which is preliminary data.</text>
</comment>
<evidence type="ECO:0000313" key="2">
    <source>
        <dbReference type="Proteomes" id="UP001150904"/>
    </source>
</evidence>
<keyword evidence="2" id="KW-1185">Reference proteome</keyword>
<organism evidence="1 2">
    <name type="scientific">Penicillium cinerascens</name>
    <dbReference type="NCBI Taxonomy" id="70096"/>
    <lineage>
        <taxon>Eukaryota</taxon>
        <taxon>Fungi</taxon>
        <taxon>Dikarya</taxon>
        <taxon>Ascomycota</taxon>
        <taxon>Pezizomycotina</taxon>
        <taxon>Eurotiomycetes</taxon>
        <taxon>Eurotiomycetidae</taxon>
        <taxon>Eurotiales</taxon>
        <taxon>Aspergillaceae</taxon>
        <taxon>Penicillium</taxon>
    </lineage>
</organism>
<accession>A0A9W9MNL2</accession>
<protein>
    <submittedName>
        <fullName evidence="1">Uncharacterized protein</fullName>
    </submittedName>
</protein>
<gene>
    <name evidence="1" type="ORF">N7498_005458</name>
</gene>